<keyword evidence="2" id="KW-0812">Transmembrane</keyword>
<sequence>MKLIKTLCLQLLDWVGVRLGFKTKPNPQSKFWFSKTARGFFFSSLVFFILAILIYPSATHVFRFKNKVFGEKIIAIQRQTGYPKLANYFLSSDQNFDYQKLASYDTVILPIDTQIYNPEFFVYARDYNPDIIILAYTPSQSVNVNALNDQNSFNYKLNAQIKDEWLLKDSNHNLISSWSGLKNINVNSDWNNWLPEFVQAEVLSNGFWDGIFYDMVDKTINWTNNGDIDLDNNGIKDEADYANKLWQNGFTKLLQKSRAIFGQEKIIVLNGAIDESWLQFVNGIMFENFPTPWLGNSWQNSMNLLKKYQAMVPAGQKVFIINNLGLDSNFKKIRFDLISALFEDVYFSSDQSVEIHEDLRWYDEYDVNLGAALNKPYNLLNTNVVQYSASIWRRDFTNGITILNVTQKEQTINLTDGIYEKIRGQENQINNGQIVNQITLAPTEGVVLLRKLELLKNVAFNNGVFVRIFNNKSEVKRTGFYSYDPAVAGGREMILIDVDHDNELEKIIAHNGEIRVIKKSGLIMSSFYPYTKNYQKGAHLALADLNNDGQLEIVTGAYQGGGPHIRIFDLQGQLINVGWFAFDKNNRGGVSVALGDINNDGEQEIIAGAGKGLEPQVKIFSLTGKLLKTFLAYDKNFKGGVNVASADLNNDKINEIITGAGASGGPHVRIFNGQGVNLGMDFFAFDKNKRQGVRVGAGDIDDDGQIEILGMN</sequence>
<evidence type="ECO:0000256" key="2">
    <source>
        <dbReference type="SAM" id="Phobius"/>
    </source>
</evidence>
<keyword evidence="1" id="KW-0732">Signal</keyword>
<keyword evidence="2" id="KW-0472">Membrane</keyword>
<dbReference type="Pfam" id="PF13517">
    <property type="entry name" value="FG-GAP_3"/>
    <property type="match status" value="1"/>
</dbReference>
<dbReference type="AlphaFoldDB" id="A0A2M6WA72"/>
<dbReference type="InterPro" id="IPR029455">
    <property type="entry name" value="GHL15"/>
</dbReference>
<dbReference type="InterPro" id="IPR013517">
    <property type="entry name" value="FG-GAP"/>
</dbReference>
<feature type="transmembrane region" description="Helical" evidence="2">
    <location>
        <begin position="39"/>
        <end position="58"/>
    </location>
</feature>
<dbReference type="Proteomes" id="UP000231464">
    <property type="component" value="Unassembled WGS sequence"/>
</dbReference>
<gene>
    <name evidence="3" type="ORF">COU23_02450</name>
</gene>
<accession>A0A2M6WA72</accession>
<dbReference type="EMBL" id="PFBP01000039">
    <property type="protein sequence ID" value="PIT89720.1"/>
    <property type="molecule type" value="Genomic_DNA"/>
</dbReference>
<keyword evidence="2" id="KW-1133">Transmembrane helix</keyword>
<evidence type="ECO:0000256" key="1">
    <source>
        <dbReference type="ARBA" id="ARBA00022729"/>
    </source>
</evidence>
<reference evidence="4" key="1">
    <citation type="submission" date="2017-09" db="EMBL/GenBank/DDBJ databases">
        <title>Depth-based differentiation of microbial function through sediment-hosted aquifers and enrichment of novel symbionts in the deep terrestrial subsurface.</title>
        <authorList>
            <person name="Probst A.J."/>
            <person name="Ladd B."/>
            <person name="Jarett J.K."/>
            <person name="Geller-Mcgrath D.E."/>
            <person name="Sieber C.M.K."/>
            <person name="Emerson J.B."/>
            <person name="Anantharaman K."/>
            <person name="Thomas B.C."/>
            <person name="Malmstrom R."/>
            <person name="Stieglmeier M."/>
            <person name="Klingl A."/>
            <person name="Woyke T."/>
            <person name="Ryan C.M."/>
            <person name="Banfield J.F."/>
        </authorList>
    </citation>
    <scope>NUCLEOTIDE SEQUENCE [LARGE SCALE GENOMIC DNA]</scope>
</reference>
<comment type="caution">
    <text evidence="3">The sequence shown here is derived from an EMBL/GenBank/DDBJ whole genome shotgun (WGS) entry which is preliminary data.</text>
</comment>
<dbReference type="SUPFAM" id="SSF69318">
    <property type="entry name" value="Integrin alpha N-terminal domain"/>
    <property type="match status" value="1"/>
</dbReference>
<proteinExistence type="predicted"/>
<organism evidence="3 4">
    <name type="scientific">Candidatus Kuenenbacteria bacterium CG10_big_fil_rev_8_21_14_0_10_36_11</name>
    <dbReference type="NCBI Taxonomy" id="1974618"/>
    <lineage>
        <taxon>Bacteria</taxon>
        <taxon>Candidatus Kueneniibacteriota</taxon>
    </lineage>
</organism>
<evidence type="ECO:0000313" key="3">
    <source>
        <dbReference type="EMBL" id="PIT89720.1"/>
    </source>
</evidence>
<evidence type="ECO:0000313" key="4">
    <source>
        <dbReference type="Proteomes" id="UP000231464"/>
    </source>
</evidence>
<dbReference type="Gene3D" id="2.130.10.130">
    <property type="entry name" value="Integrin alpha, N-terminal"/>
    <property type="match status" value="1"/>
</dbReference>
<protein>
    <submittedName>
        <fullName evidence="3">Uncharacterized protein</fullName>
    </submittedName>
</protein>
<dbReference type="InterPro" id="IPR028994">
    <property type="entry name" value="Integrin_alpha_N"/>
</dbReference>
<name>A0A2M6WA72_9BACT</name>
<dbReference type="Pfam" id="PF14885">
    <property type="entry name" value="GHL15"/>
    <property type="match status" value="1"/>
</dbReference>